<name>A0ABT4XSZ5_9RHOB</name>
<dbReference type="CDD" id="cd07185">
    <property type="entry name" value="OmpA_C-like"/>
    <property type="match status" value="1"/>
</dbReference>
<dbReference type="Gene3D" id="3.30.1330.60">
    <property type="entry name" value="OmpA-like domain"/>
    <property type="match status" value="1"/>
</dbReference>
<feature type="signal peptide" evidence="5">
    <location>
        <begin position="1"/>
        <end position="29"/>
    </location>
</feature>
<dbReference type="InterPro" id="IPR006665">
    <property type="entry name" value="OmpA-like"/>
</dbReference>
<dbReference type="InterPro" id="IPR006664">
    <property type="entry name" value="OMP_bac"/>
</dbReference>
<evidence type="ECO:0000313" key="8">
    <source>
        <dbReference type="Proteomes" id="UP001210720"/>
    </source>
</evidence>
<organism evidence="7 8">
    <name type="scientific">Thalassococcus lentus</name>
    <dbReference type="NCBI Taxonomy" id="1210524"/>
    <lineage>
        <taxon>Bacteria</taxon>
        <taxon>Pseudomonadati</taxon>
        <taxon>Pseudomonadota</taxon>
        <taxon>Alphaproteobacteria</taxon>
        <taxon>Rhodobacterales</taxon>
        <taxon>Roseobacteraceae</taxon>
        <taxon>Thalassococcus</taxon>
    </lineage>
</organism>
<keyword evidence="8" id="KW-1185">Reference proteome</keyword>
<sequence length="316" mass="33608">MMNTTRARAKFASLAALLVLGLAANPVRAQDLSLPNGATRTASVVRDPGAYGLPTDVWRPDIGITSERIEGRVSTRSWRIDASGLTPLQLITPLREQLTSEGFNVLVDCTAIDCGGFDFRFALPVLPAPAMYVNLLDYHFVSLRNAQGNGITLLASRDETAGYVQIVRAGNAAGRTATDAAAPQPSLPEDSRDIAVQLERDGHAILRDMLFQSGSSSLGDGSVASLDAIAGYLSANPGRRILFVGHTDATGSLEANQGLSRKRAQAAVDYLRDRHQTPAAQIGANGVGYLSPIASNLTEEGRDLNRRVEAVLISTQ</sequence>
<dbReference type="PANTHER" id="PTHR30329">
    <property type="entry name" value="STATOR ELEMENT OF FLAGELLAR MOTOR COMPLEX"/>
    <property type="match status" value="1"/>
</dbReference>
<feature type="domain" description="OmpA-like" evidence="6">
    <location>
        <begin position="200"/>
        <end position="316"/>
    </location>
</feature>
<evidence type="ECO:0000256" key="2">
    <source>
        <dbReference type="ARBA" id="ARBA00023136"/>
    </source>
</evidence>
<evidence type="ECO:0000256" key="3">
    <source>
        <dbReference type="ARBA" id="ARBA00023237"/>
    </source>
</evidence>
<keyword evidence="3" id="KW-0998">Cell outer membrane</keyword>
<reference evidence="7 8" key="1">
    <citation type="submission" date="2023-01" db="EMBL/GenBank/DDBJ databases">
        <title>Thalassococcus onchidii sp. nov., isolated from a marine invertebrate from the South China Sea.</title>
        <authorList>
            <person name="Xu S."/>
            <person name="Liu Z."/>
            <person name="Xu Y."/>
        </authorList>
    </citation>
    <scope>NUCLEOTIDE SEQUENCE [LARGE SCALE GENOMIC DNA]</scope>
    <source>
        <strain evidence="7 8">KCTC 32084</strain>
    </source>
</reference>
<dbReference type="RefSeq" id="WP_271432419.1">
    <property type="nucleotide sequence ID" value="NZ_JAQIOY010000003.1"/>
</dbReference>
<dbReference type="SUPFAM" id="SSF103088">
    <property type="entry name" value="OmpA-like"/>
    <property type="match status" value="1"/>
</dbReference>
<comment type="subcellular location">
    <subcellularLocation>
        <location evidence="1">Cell outer membrane</location>
    </subcellularLocation>
</comment>
<feature type="chain" id="PRO_5045053601" evidence="5">
    <location>
        <begin position="30"/>
        <end position="316"/>
    </location>
</feature>
<dbReference type="InterPro" id="IPR036737">
    <property type="entry name" value="OmpA-like_sf"/>
</dbReference>
<gene>
    <name evidence="7" type="ORF">PFY00_10035</name>
</gene>
<dbReference type="PROSITE" id="PS51123">
    <property type="entry name" value="OMPA_2"/>
    <property type="match status" value="1"/>
</dbReference>
<accession>A0ABT4XSZ5</accession>
<proteinExistence type="predicted"/>
<dbReference type="EMBL" id="JAQIOY010000003">
    <property type="protein sequence ID" value="MDA7425066.1"/>
    <property type="molecule type" value="Genomic_DNA"/>
</dbReference>
<dbReference type="PANTHER" id="PTHR30329:SF21">
    <property type="entry name" value="LIPOPROTEIN YIAD-RELATED"/>
    <property type="match status" value="1"/>
</dbReference>
<dbReference type="Pfam" id="PF00691">
    <property type="entry name" value="OmpA"/>
    <property type="match status" value="1"/>
</dbReference>
<keyword evidence="5" id="KW-0732">Signal</keyword>
<evidence type="ECO:0000256" key="5">
    <source>
        <dbReference type="SAM" id="SignalP"/>
    </source>
</evidence>
<evidence type="ECO:0000256" key="1">
    <source>
        <dbReference type="ARBA" id="ARBA00004442"/>
    </source>
</evidence>
<dbReference type="Proteomes" id="UP001210720">
    <property type="component" value="Unassembled WGS sequence"/>
</dbReference>
<evidence type="ECO:0000313" key="7">
    <source>
        <dbReference type="EMBL" id="MDA7425066.1"/>
    </source>
</evidence>
<dbReference type="PRINTS" id="PR01021">
    <property type="entry name" value="OMPADOMAIN"/>
</dbReference>
<protein>
    <submittedName>
        <fullName evidence="7">OmpA family protein</fullName>
    </submittedName>
</protein>
<evidence type="ECO:0000256" key="4">
    <source>
        <dbReference type="PROSITE-ProRule" id="PRU00473"/>
    </source>
</evidence>
<comment type="caution">
    <text evidence="7">The sequence shown here is derived from an EMBL/GenBank/DDBJ whole genome shotgun (WGS) entry which is preliminary data.</text>
</comment>
<keyword evidence="2 4" id="KW-0472">Membrane</keyword>
<evidence type="ECO:0000259" key="6">
    <source>
        <dbReference type="PROSITE" id="PS51123"/>
    </source>
</evidence>
<dbReference type="InterPro" id="IPR050330">
    <property type="entry name" value="Bact_OuterMem_StrucFunc"/>
</dbReference>